<proteinExistence type="predicted"/>
<comment type="caution">
    <text evidence="3">The sequence shown here is derived from an EMBL/GenBank/DDBJ whole genome shotgun (WGS) entry which is preliminary data.</text>
</comment>
<gene>
    <name evidence="3" type="ORF">POF50_018810</name>
</gene>
<evidence type="ECO:0000256" key="2">
    <source>
        <dbReference type="SAM" id="SignalP"/>
    </source>
</evidence>
<accession>A0AA90H5Q9</accession>
<dbReference type="EMBL" id="JABXJJ020000022">
    <property type="protein sequence ID" value="MDI5971365.1"/>
    <property type="molecule type" value="Genomic_DNA"/>
</dbReference>
<name>A0AA90H5Q9_9ACTN</name>
<feature type="compositionally biased region" description="Low complexity" evidence="1">
    <location>
        <begin position="219"/>
        <end position="233"/>
    </location>
</feature>
<dbReference type="RefSeq" id="WP_271315061.1">
    <property type="nucleotide sequence ID" value="NZ_JABXJJ020000022.1"/>
</dbReference>
<dbReference type="AlphaFoldDB" id="A0AA90H5Q9"/>
<protein>
    <submittedName>
        <fullName evidence="3">Uncharacterized protein</fullName>
    </submittedName>
</protein>
<feature type="signal peptide" evidence="2">
    <location>
        <begin position="1"/>
        <end position="35"/>
    </location>
</feature>
<feature type="compositionally biased region" description="Low complexity" evidence="1">
    <location>
        <begin position="145"/>
        <end position="164"/>
    </location>
</feature>
<feature type="chain" id="PRO_5041654028" evidence="2">
    <location>
        <begin position="36"/>
        <end position="262"/>
    </location>
</feature>
<organism evidence="3">
    <name type="scientific">Streptantibioticus silvisoli</name>
    <dbReference type="NCBI Taxonomy" id="2705255"/>
    <lineage>
        <taxon>Bacteria</taxon>
        <taxon>Bacillati</taxon>
        <taxon>Actinomycetota</taxon>
        <taxon>Actinomycetes</taxon>
        <taxon>Kitasatosporales</taxon>
        <taxon>Streptomycetaceae</taxon>
        <taxon>Streptantibioticus</taxon>
    </lineage>
</organism>
<evidence type="ECO:0000256" key="1">
    <source>
        <dbReference type="SAM" id="MobiDB-lite"/>
    </source>
</evidence>
<feature type="region of interest" description="Disordered" evidence="1">
    <location>
        <begin position="131"/>
        <end position="262"/>
    </location>
</feature>
<evidence type="ECO:0000313" key="3">
    <source>
        <dbReference type="EMBL" id="MDI5971365.1"/>
    </source>
</evidence>
<reference evidence="3" key="1">
    <citation type="submission" date="2023-05" db="EMBL/GenBank/DDBJ databases">
        <title>Streptantibioticus silvisoli sp. nov., acidotolerant actinomycetes 1 from pine litter.</title>
        <authorList>
            <person name="Swiecimska M."/>
            <person name="Golinska P."/>
            <person name="Sangal V."/>
            <person name="Wachnowicz B."/>
            <person name="Goodfellow M."/>
        </authorList>
    </citation>
    <scope>NUCLEOTIDE SEQUENCE</scope>
    <source>
        <strain evidence="3">SL13</strain>
    </source>
</reference>
<feature type="compositionally biased region" description="Low complexity" evidence="1">
    <location>
        <begin position="172"/>
        <end position="205"/>
    </location>
</feature>
<sequence>MSRERGTGGGRALSVALLLGGFLALAFVLCGQAHAAAPESPSVLSAPATGPALADSVTRGAEQGATEQAADGGRDVTHAVAAATAGPATDPVTGLIDAVTGVTHQVTTPVVQAVGPVVPVVPVVPVGAHSRAPGHHVADHRCSVTTRTARPAPAGPRSTTAARTRAGHHAARPAPHALPRQRAGGQAAPAAAAAPAVPVRTPGVARHSGHPVDGDGTAHHTGGTNASGPAAGAHVHHDAAARATASGSTPLRRASDVSVQPD</sequence>
<keyword evidence="2" id="KW-0732">Signal</keyword>